<gene>
    <name evidence="1" type="ORF">C4900_01635</name>
</gene>
<dbReference type="Proteomes" id="UP000253250">
    <property type="component" value="Unassembled WGS sequence"/>
</dbReference>
<name>A0A1C2FXV6_9GAMM</name>
<sequence length="362" mass="38754">MSSASLVADLLGYLTPGGVDRAAAPVANVLMRTVTPSLFVVALYTRLLEAQLDSVSGAGQLARVVRDVAVWGVVLTVYFALGGLVNHYLNALYAAMGRVGSLRLVAAQMAALLDTAAKGPSGVWGTIKEINALPLRLATVLLYYATLVMTTFLEALLRIAQAIGYQFAFLYGLVAIPLALSRTLSLLRGFAKLLGFFVLWPVVQALLLAVFSPIFTHAVSDLQGLLGKADYMIVYAHMLFTILNLILCAVLLAAPYITASLIENAGAAQPLLAPYLGALSQVGTTMAVGVGAGAAKAADYYFYGPDEDILSMPPRRMPELHIPPDPNFWPSAHDGSRIHTNYLKPQFDGPPRSGRTDDFSRR</sequence>
<dbReference type="STRING" id="163359.A9R16_04110"/>
<keyword evidence="2" id="KW-1185">Reference proteome</keyword>
<protein>
    <submittedName>
        <fullName evidence="1">Uncharacterized protein</fullName>
    </submittedName>
</protein>
<evidence type="ECO:0000313" key="2">
    <source>
        <dbReference type="Proteomes" id="UP000253250"/>
    </source>
</evidence>
<dbReference type="RefSeq" id="WP_065972049.1">
    <property type="nucleotide sequence ID" value="NZ_CP080624.1"/>
</dbReference>
<organism evidence="1 2">
    <name type="scientific">Acidiferrobacter thiooxydans</name>
    <dbReference type="NCBI Taxonomy" id="163359"/>
    <lineage>
        <taxon>Bacteria</taxon>
        <taxon>Pseudomonadati</taxon>
        <taxon>Pseudomonadota</taxon>
        <taxon>Gammaproteobacteria</taxon>
        <taxon>Acidiferrobacterales</taxon>
        <taxon>Acidiferrobacteraceae</taxon>
        <taxon>Acidiferrobacter</taxon>
    </lineage>
</organism>
<comment type="caution">
    <text evidence="1">The sequence shown here is derived from an EMBL/GenBank/DDBJ whole genome shotgun (WGS) entry which is preliminary data.</text>
</comment>
<proteinExistence type="predicted"/>
<dbReference type="EMBL" id="PSYR01000001">
    <property type="protein sequence ID" value="RCN58523.1"/>
    <property type="molecule type" value="Genomic_DNA"/>
</dbReference>
<dbReference type="OrthoDB" id="9899470at2"/>
<evidence type="ECO:0000313" key="1">
    <source>
        <dbReference type="EMBL" id="RCN58523.1"/>
    </source>
</evidence>
<dbReference type="AlphaFoldDB" id="A0A1C2FXV6"/>
<accession>A0A1C2FXV6</accession>
<reference evidence="1 2" key="1">
    <citation type="submission" date="2018-02" db="EMBL/GenBank/DDBJ databases">
        <title>Insights into the biology of acidophilic members of the Acidiferrobacteraceae family derived from comparative genomic analyses.</title>
        <authorList>
            <person name="Issotta F."/>
            <person name="Thyssen C."/>
            <person name="Mena C."/>
            <person name="Moya A."/>
            <person name="Bellenberg S."/>
            <person name="Sproer C."/>
            <person name="Covarrubias P.C."/>
            <person name="Sand W."/>
            <person name="Quatrini R."/>
            <person name="Vera M."/>
        </authorList>
    </citation>
    <scope>NUCLEOTIDE SEQUENCE [LARGE SCALE GENOMIC DNA]</scope>
    <source>
        <strain evidence="2">m-1</strain>
    </source>
</reference>